<evidence type="ECO:0000313" key="3">
    <source>
        <dbReference type="Proteomes" id="UP000596661"/>
    </source>
</evidence>
<proteinExistence type="predicted"/>
<dbReference type="Pfam" id="PF07727">
    <property type="entry name" value="RVT_2"/>
    <property type="match status" value="1"/>
</dbReference>
<dbReference type="PANTHER" id="PTHR47481:SF22">
    <property type="entry name" value="RETROTRANSPOSON GAG DOMAIN-CONTAINING PROTEIN"/>
    <property type="match status" value="1"/>
</dbReference>
<organism evidence="2 3">
    <name type="scientific">Cannabis sativa</name>
    <name type="common">Hemp</name>
    <name type="synonym">Marijuana</name>
    <dbReference type="NCBI Taxonomy" id="3483"/>
    <lineage>
        <taxon>Eukaryota</taxon>
        <taxon>Viridiplantae</taxon>
        <taxon>Streptophyta</taxon>
        <taxon>Embryophyta</taxon>
        <taxon>Tracheophyta</taxon>
        <taxon>Spermatophyta</taxon>
        <taxon>Magnoliopsida</taxon>
        <taxon>eudicotyledons</taxon>
        <taxon>Gunneridae</taxon>
        <taxon>Pentapetalae</taxon>
        <taxon>rosids</taxon>
        <taxon>fabids</taxon>
        <taxon>Rosales</taxon>
        <taxon>Cannabaceae</taxon>
        <taxon>Cannabis</taxon>
    </lineage>
</organism>
<dbReference type="SUPFAM" id="SSF56672">
    <property type="entry name" value="DNA/RNA polymerases"/>
    <property type="match status" value="1"/>
</dbReference>
<dbReference type="AlphaFoldDB" id="A0A803NS81"/>
<protein>
    <recommendedName>
        <fullName evidence="1">Reverse transcriptase Ty1/copia-type domain-containing protein</fullName>
    </recommendedName>
</protein>
<dbReference type="InterPro" id="IPR043502">
    <property type="entry name" value="DNA/RNA_pol_sf"/>
</dbReference>
<reference evidence="2" key="2">
    <citation type="submission" date="2021-03" db="UniProtKB">
        <authorList>
            <consortium name="EnsemblPlants"/>
        </authorList>
    </citation>
    <scope>IDENTIFICATION</scope>
</reference>
<dbReference type="Proteomes" id="UP000596661">
    <property type="component" value="Chromosome 2"/>
</dbReference>
<name>A0A803NS81_CANSA</name>
<evidence type="ECO:0000313" key="2">
    <source>
        <dbReference type="EnsemblPlants" id="cds.evm.model.02.1098"/>
    </source>
</evidence>
<dbReference type="Gramene" id="evm.model.02.1098">
    <property type="protein sequence ID" value="cds.evm.model.02.1098"/>
    <property type="gene ID" value="evm.TU.02.1098"/>
</dbReference>
<feature type="domain" description="Reverse transcriptase Ty1/copia-type" evidence="1">
    <location>
        <begin position="648"/>
        <end position="789"/>
    </location>
</feature>
<dbReference type="EMBL" id="UZAU01000159">
    <property type="status" value="NOT_ANNOTATED_CDS"/>
    <property type="molecule type" value="Genomic_DNA"/>
</dbReference>
<dbReference type="PANTHER" id="PTHR47481">
    <property type="match status" value="1"/>
</dbReference>
<evidence type="ECO:0000259" key="1">
    <source>
        <dbReference type="Pfam" id="PF07727"/>
    </source>
</evidence>
<accession>A0A803NS81</accession>
<keyword evidence="3" id="KW-1185">Reference proteome</keyword>
<dbReference type="InterPro" id="IPR013103">
    <property type="entry name" value="RVT_2"/>
</dbReference>
<reference evidence="2" key="1">
    <citation type="submission" date="2018-11" db="EMBL/GenBank/DDBJ databases">
        <authorList>
            <person name="Grassa J C."/>
        </authorList>
    </citation>
    <scope>NUCLEOTIDE SEQUENCE [LARGE SCALE GENOMIC DNA]</scope>
</reference>
<sequence length="816" mass="92464">MEKLGYDNMLEILRRLIEDKNKKELIRYKCVSTLWHNVISDIHIRIIWSQTPVGRIYFRIMRAPPFVNYIVSRLSPTTCTVLERQFLKTHMLSNYNEYYKTIFIPMTWDHGDNRFDSNNSVFIDCCNDLLLLFHFKYDTYYVSNPYTRQRAHIPKPPHHHYAKDNILCAALAFDPIESSFYKVVIIIGGGDDDFEVIDIFSSSTAEQWEVLRQLFSNTSRARILQLRGLLQSTKKGSTPIDEYILKMRCLSDAPMAAGHALSDDELILYILGGLGSEYDSAIITLTSKESITLQEVQFLLQTQELWIEQMTFVATSDLKNPTTNYAAANKKGPHPPNSTNNSCGRGSTRGRAIKCYHRFDLSYQGEGNSNPQESPTEEPQAMLATASSVTDPQWYLDSGASHHVTANAAALTNKSDYKGKGKLTVVPAIHKNLISISQFCVDNNVVIQFDTNQCFVIDKMKKQVLLQGTLTEGLHKLSLPSFQPTVTLFSHDKFSLSSITATTMSSNKTACIASSSYNYSHIQFGSLNLLSKNSHNPPGVSTSHVDEPVETTSADDNISASPISDNASVHTEETVLPTPIISPIPPPLPHGHPMQTRSKSGIYKPKIFLVTASQNHIYELPKTVKQALSLPHWKKVKDHENLALKRKQTYILVPRTADMNVLSNKWIFRVKYNKDGYLDKFKARLVVRGFQQTPGLDFHNTFSPVIKTSTIRIIFSLAVTYDWDIQQIDVNNAFLNGELKETVYMQQRQGYEDTTKPNYVCQLNKSLYGLKQAPRAWFDTLKSTLLTWGVQSLYIRFIFILQKPARIFVVSTGLCR</sequence>
<dbReference type="EnsemblPlants" id="evm.model.02.1098">
    <property type="protein sequence ID" value="cds.evm.model.02.1098"/>
    <property type="gene ID" value="evm.TU.02.1098"/>
</dbReference>